<evidence type="ECO:0000313" key="2">
    <source>
        <dbReference type="Proteomes" id="UP000481043"/>
    </source>
</evidence>
<name>A0A6M0Q605_9BACI</name>
<dbReference type="EMBL" id="JAAIWM010000002">
    <property type="protein sequence ID" value="NEY71801.1"/>
    <property type="molecule type" value="Genomic_DNA"/>
</dbReference>
<dbReference type="AlphaFoldDB" id="A0A6M0Q605"/>
<protein>
    <submittedName>
        <fullName evidence="1">Uncharacterized protein</fullName>
    </submittedName>
</protein>
<dbReference type="RefSeq" id="WP_163179226.1">
    <property type="nucleotide sequence ID" value="NZ_JAAIWM010000002.1"/>
</dbReference>
<accession>A0A6M0Q605</accession>
<sequence length="49" mass="5997">MRKIDNFNSYAYLYRYNYSKVNGTQSAELEMWFSIHLNILPGTRRYELE</sequence>
<dbReference type="Proteomes" id="UP000481043">
    <property type="component" value="Unassembled WGS sequence"/>
</dbReference>
<evidence type="ECO:0000313" key="1">
    <source>
        <dbReference type="EMBL" id="NEY71801.1"/>
    </source>
</evidence>
<keyword evidence="2" id="KW-1185">Reference proteome</keyword>
<proteinExistence type="predicted"/>
<gene>
    <name evidence="1" type="ORF">G4D63_08580</name>
</gene>
<comment type="caution">
    <text evidence="1">The sequence shown here is derived from an EMBL/GenBank/DDBJ whole genome shotgun (WGS) entry which is preliminary data.</text>
</comment>
<reference evidence="1 2" key="1">
    <citation type="submission" date="2020-02" db="EMBL/GenBank/DDBJ databases">
        <title>Bacillus aquiflavi sp. nov., isolated from yellow water of strong flavor Chinese baijiu in Yibin region of China.</title>
        <authorList>
            <person name="Xie J."/>
        </authorList>
    </citation>
    <scope>NUCLEOTIDE SEQUENCE [LARGE SCALE GENOMIC DNA]</scope>
    <source>
        <strain evidence="1 2">SA4</strain>
    </source>
</reference>
<organism evidence="1 2">
    <name type="scientific">Bacillus mesophilus</name>
    <dbReference type="NCBI Taxonomy" id="1808955"/>
    <lineage>
        <taxon>Bacteria</taxon>
        <taxon>Bacillati</taxon>
        <taxon>Bacillota</taxon>
        <taxon>Bacilli</taxon>
        <taxon>Bacillales</taxon>
        <taxon>Bacillaceae</taxon>
        <taxon>Bacillus</taxon>
    </lineage>
</organism>